<feature type="region of interest" description="Disordered" evidence="1">
    <location>
        <begin position="13"/>
        <end position="46"/>
    </location>
</feature>
<sequence length="46" mass="5055">MLATGRQRCSIGDLKLGSDVLGRPAEPAAFGKETDHVRRYRSKRPG</sequence>
<protein>
    <submittedName>
        <fullName evidence="2">Uncharacterized protein</fullName>
    </submittedName>
</protein>
<gene>
    <name evidence="2" type="ORF">OZSIB_1804</name>
</gene>
<dbReference type="AlphaFoldDB" id="A0A367ZJ63"/>
<evidence type="ECO:0000313" key="3">
    <source>
        <dbReference type="Proteomes" id="UP000252355"/>
    </source>
</evidence>
<evidence type="ECO:0000256" key="1">
    <source>
        <dbReference type="SAM" id="MobiDB-lite"/>
    </source>
</evidence>
<accession>A0A367ZJ63</accession>
<dbReference type="EMBL" id="QOQW01000027">
    <property type="protein sequence ID" value="RCK78155.1"/>
    <property type="molecule type" value="Genomic_DNA"/>
</dbReference>
<comment type="caution">
    <text evidence="2">The sequence shown here is derived from an EMBL/GenBank/DDBJ whole genome shotgun (WGS) entry which is preliminary data.</text>
</comment>
<dbReference type="Proteomes" id="UP000252355">
    <property type="component" value="Unassembled WGS sequence"/>
</dbReference>
<proteinExistence type="predicted"/>
<evidence type="ECO:0000313" key="2">
    <source>
        <dbReference type="EMBL" id="RCK78155.1"/>
    </source>
</evidence>
<organism evidence="2 3">
    <name type="scientific">Candidatus Ozemobacter sibiricus</name>
    <dbReference type="NCBI Taxonomy" id="2268124"/>
    <lineage>
        <taxon>Bacteria</taxon>
        <taxon>Candidatus Ozemobacteria</taxon>
        <taxon>Candidatus Ozemobacterales</taxon>
        <taxon>Candidatus Ozemobacteraceae</taxon>
        <taxon>Candidatus Ozemobacter</taxon>
    </lineage>
</organism>
<name>A0A367ZJ63_9BACT</name>
<reference evidence="2 3" key="1">
    <citation type="submission" date="2018-05" db="EMBL/GenBank/DDBJ databases">
        <title>A metagenomic window into the 2 km-deep terrestrial subsurface aquifer revealed taxonomically and functionally diverse microbial community comprising novel uncultured bacterial lineages.</title>
        <authorList>
            <person name="Kadnikov V.V."/>
            <person name="Mardanov A.V."/>
            <person name="Beletsky A.V."/>
            <person name="Banks D."/>
            <person name="Pimenov N.V."/>
            <person name="Frank Y.A."/>
            <person name="Karnachuk O.V."/>
            <person name="Ravin N.V."/>
        </authorList>
    </citation>
    <scope>NUCLEOTIDE SEQUENCE [LARGE SCALE GENOMIC DNA]</scope>
    <source>
        <strain evidence="2">BY5</strain>
    </source>
</reference>